<evidence type="ECO:0000256" key="10">
    <source>
        <dbReference type="HAMAP-Rule" id="MF_00121"/>
    </source>
</evidence>
<evidence type="ECO:0000256" key="3">
    <source>
        <dbReference type="ARBA" id="ARBA00022598"/>
    </source>
</evidence>
<dbReference type="InterPro" id="IPR014746">
    <property type="entry name" value="Gln_synth/guanido_kin_cat_dom"/>
</dbReference>
<dbReference type="GO" id="GO:0050566">
    <property type="term" value="F:asparaginyl-tRNA synthase (glutamine-hydrolyzing) activity"/>
    <property type="evidence" value="ECO:0007669"/>
    <property type="project" value="RHEA"/>
</dbReference>
<protein>
    <recommendedName>
        <fullName evidence="10">Aspartyl/glutamyl-tRNA(Asn/Gln) amidotransferase subunit B</fullName>
        <shortName evidence="10">Asp/Glu-ADT subunit B</shortName>
        <ecNumber evidence="10">6.3.5.-</ecNumber>
    </recommendedName>
</protein>
<keyword evidence="3 10" id="KW-0436">Ligase</keyword>
<sequence length="470" mass="53452">MNNYEPIIGLEVHVELSTRSKMFCSCSADYFGKESNTHTCPVCLGLPGALPVPNKAALENCMKLGLALGCKISDESRFERKNYFYPDLPKGYQISQYRWPLCKSGIVKVRNKIGEVREIRINRVHQEEDTGKLTHSGENTLIDYNRSGVPLVEIVTEPDFRDTEEIRDYAKKIQQICRYLGISNADMEKGDMRLEANVSVRKVTAGHPELVEGSLAHAGPTSVGDSSSTTRNDMLPPYRVELKNINSFRFMVAAVEYEIRRQIEALDKGERLIQETRGWNENKKQTYTQRVKEEANDYRYFADPDLTEMIVDSDSVKKTKEEMQELPVDKQKRFVASYGLSETQAIMLTDTREFADYFEEAVRVGKEYSLQPTKVANTLINKKFNRDEILPAKFVEMLVGEQEKGVLPDEELEKIIAQAITDNPQAVADYKKGKESSVQFLVGQVMKFTHGKADPNRAKELLTEKLSSRV</sequence>
<dbReference type="GO" id="GO:0005524">
    <property type="term" value="F:ATP binding"/>
    <property type="evidence" value="ECO:0007669"/>
    <property type="project" value="UniProtKB-KW"/>
</dbReference>
<evidence type="ECO:0000256" key="9">
    <source>
        <dbReference type="ARBA" id="ARBA00047913"/>
    </source>
</evidence>
<dbReference type="InterPro" id="IPR004413">
    <property type="entry name" value="GatB"/>
</dbReference>
<evidence type="ECO:0000256" key="8">
    <source>
        <dbReference type="ARBA" id="ARBA00047380"/>
    </source>
</evidence>
<keyword evidence="4 10" id="KW-0547">Nucleotide-binding</keyword>
<evidence type="ECO:0000256" key="2">
    <source>
        <dbReference type="ARBA" id="ARBA00011123"/>
    </source>
</evidence>
<dbReference type="InterPro" id="IPR042114">
    <property type="entry name" value="GatB_C_1"/>
</dbReference>
<accession>A0A1G1V2T6</accession>
<dbReference type="GO" id="GO:0006412">
    <property type="term" value="P:translation"/>
    <property type="evidence" value="ECO:0007669"/>
    <property type="project" value="UniProtKB-UniRule"/>
</dbReference>
<dbReference type="InterPro" id="IPR023168">
    <property type="entry name" value="GatB_Yqey_C_2"/>
</dbReference>
<keyword evidence="5 10" id="KW-0067">ATP-binding</keyword>
<dbReference type="SUPFAM" id="SSF89095">
    <property type="entry name" value="GatB/YqeY motif"/>
    <property type="match status" value="2"/>
</dbReference>
<evidence type="ECO:0000313" key="12">
    <source>
        <dbReference type="EMBL" id="OGY09689.1"/>
    </source>
</evidence>
<dbReference type="PROSITE" id="PS01234">
    <property type="entry name" value="GATB"/>
    <property type="match status" value="1"/>
</dbReference>
<reference evidence="12 13" key="1">
    <citation type="journal article" date="2016" name="Nat. Commun.">
        <title>Thousands of microbial genomes shed light on interconnected biogeochemical processes in an aquifer system.</title>
        <authorList>
            <person name="Anantharaman K."/>
            <person name="Brown C.T."/>
            <person name="Hug L.A."/>
            <person name="Sharon I."/>
            <person name="Castelle C.J."/>
            <person name="Probst A.J."/>
            <person name="Thomas B.C."/>
            <person name="Singh A."/>
            <person name="Wilkins M.J."/>
            <person name="Karaoz U."/>
            <person name="Brodie E.L."/>
            <person name="Williams K.H."/>
            <person name="Hubbard S.S."/>
            <person name="Banfield J.F."/>
        </authorList>
    </citation>
    <scope>NUCLEOTIDE SEQUENCE [LARGE SCALE GENOMIC DNA]</scope>
</reference>
<dbReference type="InterPro" id="IPR017958">
    <property type="entry name" value="Gln-tRNA_amidoTrfase_suB_CS"/>
</dbReference>
<dbReference type="STRING" id="1797513.A2782_03145"/>
<dbReference type="EMBL" id="MHBW01000006">
    <property type="protein sequence ID" value="OGY09689.1"/>
    <property type="molecule type" value="Genomic_DNA"/>
</dbReference>
<name>A0A1G1V2T6_9BACT</name>
<evidence type="ECO:0000313" key="13">
    <source>
        <dbReference type="Proteomes" id="UP000177967"/>
    </source>
</evidence>
<dbReference type="AlphaFoldDB" id="A0A1G1V2T6"/>
<evidence type="ECO:0000256" key="5">
    <source>
        <dbReference type="ARBA" id="ARBA00022840"/>
    </source>
</evidence>
<dbReference type="HAMAP" id="MF_00121">
    <property type="entry name" value="GatB"/>
    <property type="match status" value="1"/>
</dbReference>
<feature type="domain" description="Asn/Gln amidotransferase" evidence="11">
    <location>
        <begin position="356"/>
        <end position="466"/>
    </location>
</feature>
<comment type="subunit">
    <text evidence="2 10">Heterotrimer of A, B and C subunits.</text>
</comment>
<dbReference type="PANTHER" id="PTHR11659">
    <property type="entry name" value="GLUTAMYL-TRNA GLN AMIDOTRANSFERASE SUBUNIT B MITOCHONDRIAL AND PROKARYOTIC PET112-RELATED"/>
    <property type="match status" value="1"/>
</dbReference>
<dbReference type="Proteomes" id="UP000177967">
    <property type="component" value="Unassembled WGS sequence"/>
</dbReference>
<dbReference type="Pfam" id="PF02934">
    <property type="entry name" value="GatB_N"/>
    <property type="match status" value="1"/>
</dbReference>
<comment type="catalytic activity">
    <reaction evidence="8 10">
        <text>L-aspartyl-tRNA(Asn) + L-glutamine + ATP + H2O = L-asparaginyl-tRNA(Asn) + L-glutamate + ADP + phosphate + 2 H(+)</text>
        <dbReference type="Rhea" id="RHEA:14513"/>
        <dbReference type="Rhea" id="RHEA-COMP:9674"/>
        <dbReference type="Rhea" id="RHEA-COMP:9677"/>
        <dbReference type="ChEBI" id="CHEBI:15377"/>
        <dbReference type="ChEBI" id="CHEBI:15378"/>
        <dbReference type="ChEBI" id="CHEBI:29985"/>
        <dbReference type="ChEBI" id="CHEBI:30616"/>
        <dbReference type="ChEBI" id="CHEBI:43474"/>
        <dbReference type="ChEBI" id="CHEBI:58359"/>
        <dbReference type="ChEBI" id="CHEBI:78515"/>
        <dbReference type="ChEBI" id="CHEBI:78516"/>
        <dbReference type="ChEBI" id="CHEBI:456216"/>
    </reaction>
</comment>
<dbReference type="InterPro" id="IPR003789">
    <property type="entry name" value="Asn/Gln_tRNA_amidoTrase-B-like"/>
</dbReference>
<dbReference type="Pfam" id="PF02637">
    <property type="entry name" value="GatB_Yqey"/>
    <property type="match status" value="1"/>
</dbReference>
<comment type="catalytic activity">
    <reaction evidence="9 10">
        <text>L-glutamyl-tRNA(Gln) + L-glutamine + ATP + H2O = L-glutaminyl-tRNA(Gln) + L-glutamate + ADP + phosphate + H(+)</text>
        <dbReference type="Rhea" id="RHEA:17521"/>
        <dbReference type="Rhea" id="RHEA-COMP:9681"/>
        <dbReference type="Rhea" id="RHEA-COMP:9684"/>
        <dbReference type="ChEBI" id="CHEBI:15377"/>
        <dbReference type="ChEBI" id="CHEBI:15378"/>
        <dbReference type="ChEBI" id="CHEBI:29985"/>
        <dbReference type="ChEBI" id="CHEBI:30616"/>
        <dbReference type="ChEBI" id="CHEBI:43474"/>
        <dbReference type="ChEBI" id="CHEBI:58359"/>
        <dbReference type="ChEBI" id="CHEBI:78520"/>
        <dbReference type="ChEBI" id="CHEBI:78521"/>
        <dbReference type="ChEBI" id="CHEBI:456216"/>
    </reaction>
</comment>
<dbReference type="InterPro" id="IPR018027">
    <property type="entry name" value="Asn/Gln_amidotransferase"/>
</dbReference>
<evidence type="ECO:0000256" key="4">
    <source>
        <dbReference type="ARBA" id="ARBA00022741"/>
    </source>
</evidence>
<organism evidence="12 13">
    <name type="scientific">Candidatus Blackburnbacteria bacterium RIFCSPHIGHO2_01_FULL_43_15b</name>
    <dbReference type="NCBI Taxonomy" id="1797513"/>
    <lineage>
        <taxon>Bacteria</taxon>
        <taxon>Candidatus Blackburniibacteriota</taxon>
    </lineage>
</organism>
<keyword evidence="6 10" id="KW-0648">Protein biosynthesis</keyword>
<dbReference type="Gene3D" id="1.10.10.410">
    <property type="match status" value="1"/>
</dbReference>
<evidence type="ECO:0000259" key="11">
    <source>
        <dbReference type="SMART" id="SM00845"/>
    </source>
</evidence>
<dbReference type="FunFam" id="1.10.10.410:FF:000001">
    <property type="entry name" value="Aspartyl/glutamyl-tRNA(Asn/Gln) amidotransferase subunit B"/>
    <property type="match status" value="1"/>
</dbReference>
<dbReference type="Gene3D" id="1.10.150.380">
    <property type="entry name" value="GatB domain, N-terminal subdomain"/>
    <property type="match status" value="1"/>
</dbReference>
<dbReference type="SUPFAM" id="SSF55931">
    <property type="entry name" value="Glutamine synthetase/guanido kinase"/>
    <property type="match status" value="1"/>
</dbReference>
<gene>
    <name evidence="10" type="primary">gatB</name>
    <name evidence="12" type="ORF">A2782_03145</name>
</gene>
<comment type="function">
    <text evidence="7 10">Allows the formation of correctly charged Asn-tRNA(Asn) or Gln-tRNA(Gln) through the transamidation of misacylated Asp-tRNA(Asn) or Glu-tRNA(Gln) in organisms which lack either or both of asparaginyl-tRNA or glutaminyl-tRNA synthetases. The reaction takes place in the presence of glutamine and ATP through an activated phospho-Asp-tRNA(Asn) or phospho-Glu-tRNA(Gln).</text>
</comment>
<dbReference type="NCBIfam" id="NF004012">
    <property type="entry name" value="PRK05477.1-2"/>
    <property type="match status" value="1"/>
</dbReference>
<comment type="similarity">
    <text evidence="1 10">Belongs to the GatB/GatE family. GatB subfamily.</text>
</comment>
<proteinExistence type="inferred from homology"/>
<comment type="caution">
    <text evidence="12">The sequence shown here is derived from an EMBL/GenBank/DDBJ whole genome shotgun (WGS) entry which is preliminary data.</text>
</comment>
<dbReference type="GO" id="GO:0050567">
    <property type="term" value="F:glutaminyl-tRNA synthase (glutamine-hydrolyzing) activity"/>
    <property type="evidence" value="ECO:0007669"/>
    <property type="project" value="UniProtKB-UniRule"/>
</dbReference>
<evidence type="ECO:0000256" key="6">
    <source>
        <dbReference type="ARBA" id="ARBA00022917"/>
    </source>
</evidence>
<dbReference type="EC" id="6.3.5.-" evidence="10"/>
<dbReference type="InterPro" id="IPR006075">
    <property type="entry name" value="Asn/Gln-tRNA_Trfase_suB/E_cat"/>
</dbReference>
<evidence type="ECO:0000256" key="1">
    <source>
        <dbReference type="ARBA" id="ARBA00005306"/>
    </source>
</evidence>
<dbReference type="SMART" id="SM00845">
    <property type="entry name" value="GatB_Yqey"/>
    <property type="match status" value="1"/>
</dbReference>
<dbReference type="InterPro" id="IPR017959">
    <property type="entry name" value="Asn/Gln-tRNA_amidoTrfase_suB/E"/>
</dbReference>
<evidence type="ECO:0000256" key="7">
    <source>
        <dbReference type="ARBA" id="ARBA00024799"/>
    </source>
</evidence>